<evidence type="ECO:0000256" key="3">
    <source>
        <dbReference type="ARBA" id="ARBA00066372"/>
    </source>
</evidence>
<evidence type="ECO:0000256" key="2">
    <source>
        <dbReference type="ARBA" id="ARBA00061115"/>
    </source>
</evidence>
<dbReference type="GO" id="GO:0006203">
    <property type="term" value="P:dGTP catabolic process"/>
    <property type="evidence" value="ECO:0007669"/>
    <property type="project" value="TreeGrafter"/>
</dbReference>
<gene>
    <name evidence="6" type="ORF">AUC43_02235</name>
</gene>
<comment type="catalytic activity">
    <reaction evidence="1">
        <text>ATP + H2O = AMP + diphosphate + H(+)</text>
        <dbReference type="Rhea" id="RHEA:14245"/>
        <dbReference type="ChEBI" id="CHEBI:15377"/>
        <dbReference type="ChEBI" id="CHEBI:15378"/>
        <dbReference type="ChEBI" id="CHEBI:30616"/>
        <dbReference type="ChEBI" id="CHEBI:33019"/>
        <dbReference type="ChEBI" id="CHEBI:456215"/>
        <dbReference type="EC" id="3.6.1.8"/>
    </reaction>
</comment>
<dbReference type="NCBIfam" id="TIGR00444">
    <property type="entry name" value="mazG"/>
    <property type="match status" value="1"/>
</dbReference>
<dbReference type="FunFam" id="1.10.287.1080:FF:000001">
    <property type="entry name" value="Nucleoside triphosphate pyrophosphohydrolase"/>
    <property type="match status" value="1"/>
</dbReference>
<dbReference type="InterPro" id="IPR004518">
    <property type="entry name" value="MazG-like_dom"/>
</dbReference>
<dbReference type="CDD" id="cd11528">
    <property type="entry name" value="NTP-PPase_MazG_Nterm"/>
    <property type="match status" value="1"/>
</dbReference>
<dbReference type="GO" id="GO:0046081">
    <property type="term" value="P:dUTP catabolic process"/>
    <property type="evidence" value="ECO:0007669"/>
    <property type="project" value="TreeGrafter"/>
</dbReference>
<dbReference type="GO" id="GO:0046047">
    <property type="term" value="P:TTP catabolic process"/>
    <property type="evidence" value="ECO:0007669"/>
    <property type="project" value="TreeGrafter"/>
</dbReference>
<accession>A0A0U4BZ74</accession>
<dbReference type="STRING" id="1411621.AUC43_02235"/>
<dbReference type="GO" id="GO:0046061">
    <property type="term" value="P:dATP catabolic process"/>
    <property type="evidence" value="ECO:0007669"/>
    <property type="project" value="TreeGrafter"/>
</dbReference>
<dbReference type="GO" id="GO:0046052">
    <property type="term" value="P:UTP catabolic process"/>
    <property type="evidence" value="ECO:0007669"/>
    <property type="project" value="TreeGrafter"/>
</dbReference>
<dbReference type="NCBIfam" id="NF007113">
    <property type="entry name" value="PRK09562.1"/>
    <property type="match status" value="1"/>
</dbReference>
<dbReference type="EC" id="3.6.1.8" evidence="3"/>
<evidence type="ECO:0000256" key="4">
    <source>
        <dbReference type="ARBA" id="ARBA00074799"/>
    </source>
</evidence>
<dbReference type="OrthoDB" id="9808939at2"/>
<dbReference type="InterPro" id="IPR048011">
    <property type="entry name" value="NTP-PPase_MazG-like_C"/>
</dbReference>
<dbReference type="CDD" id="cd11529">
    <property type="entry name" value="NTP-PPase_MazG_Cterm"/>
    <property type="match status" value="1"/>
</dbReference>
<dbReference type="FunFam" id="1.10.287.1080:FF:000003">
    <property type="entry name" value="Nucleoside triphosphate pyrophosphohydrolase"/>
    <property type="match status" value="1"/>
</dbReference>
<name>A0A0U4BZ74_9BACT</name>
<protein>
    <recommendedName>
        <fullName evidence="4">Nucleoside triphosphate pyrophosphohydrolase</fullName>
        <ecNumber evidence="3">3.6.1.8</ecNumber>
    </recommendedName>
</protein>
<feature type="domain" description="NTP pyrophosphohydrolase MazG-like" evidence="5">
    <location>
        <begin position="44"/>
        <end position="116"/>
    </location>
</feature>
<organism evidence="6 7">
    <name type="scientific">Hymenobacter sedentarius</name>
    <dbReference type="NCBI Taxonomy" id="1411621"/>
    <lineage>
        <taxon>Bacteria</taxon>
        <taxon>Pseudomonadati</taxon>
        <taxon>Bacteroidota</taxon>
        <taxon>Cytophagia</taxon>
        <taxon>Cytophagales</taxon>
        <taxon>Hymenobacteraceae</taxon>
        <taxon>Hymenobacter</taxon>
    </lineage>
</organism>
<dbReference type="GO" id="GO:0047693">
    <property type="term" value="F:ATP diphosphatase activity"/>
    <property type="evidence" value="ECO:0007669"/>
    <property type="project" value="UniProtKB-EC"/>
</dbReference>
<dbReference type="Gene3D" id="1.10.287.1080">
    <property type="entry name" value="MazG-like"/>
    <property type="match status" value="2"/>
</dbReference>
<dbReference type="EMBL" id="CP013909">
    <property type="protein sequence ID" value="ALW84018.1"/>
    <property type="molecule type" value="Genomic_DNA"/>
</dbReference>
<evidence type="ECO:0000256" key="1">
    <source>
        <dbReference type="ARBA" id="ARBA00052141"/>
    </source>
</evidence>
<dbReference type="AlphaFoldDB" id="A0A0U4BZ74"/>
<dbReference type="GO" id="GO:0006950">
    <property type="term" value="P:response to stress"/>
    <property type="evidence" value="ECO:0007669"/>
    <property type="project" value="UniProtKB-ARBA"/>
</dbReference>
<dbReference type="PANTHER" id="PTHR30522:SF0">
    <property type="entry name" value="NUCLEOSIDE TRIPHOSPHATE PYROPHOSPHOHYDROLASE"/>
    <property type="match status" value="1"/>
</dbReference>
<dbReference type="Proteomes" id="UP000059542">
    <property type="component" value="Chromosome"/>
</dbReference>
<dbReference type="Pfam" id="PF03819">
    <property type="entry name" value="MazG"/>
    <property type="match status" value="2"/>
</dbReference>
<comment type="similarity">
    <text evidence="2">Belongs to the nucleoside triphosphate pyrophosphohydrolase family.</text>
</comment>
<evidence type="ECO:0000313" key="6">
    <source>
        <dbReference type="EMBL" id="ALW84018.1"/>
    </source>
</evidence>
<evidence type="ECO:0000259" key="5">
    <source>
        <dbReference type="Pfam" id="PF03819"/>
    </source>
</evidence>
<keyword evidence="7" id="KW-1185">Reference proteome</keyword>
<dbReference type="RefSeq" id="WP_068189305.1">
    <property type="nucleotide sequence ID" value="NZ_CP013909.1"/>
</dbReference>
<dbReference type="SUPFAM" id="SSF101386">
    <property type="entry name" value="all-alpha NTP pyrophosphatases"/>
    <property type="match status" value="2"/>
</dbReference>
<reference evidence="6 7" key="1">
    <citation type="submission" date="2015-12" db="EMBL/GenBank/DDBJ databases">
        <authorList>
            <person name="Shamseldin A."/>
            <person name="Moawad H."/>
            <person name="Abd El-Rahim W.M."/>
            <person name="Sadowsky M.J."/>
        </authorList>
    </citation>
    <scope>NUCLEOTIDE SEQUENCE [LARGE SCALE GENOMIC DNA]</scope>
    <source>
        <strain evidence="6 7">DG5B</strain>
    </source>
</reference>
<sequence>MENSASIPSVLLTSARHPAQLEAFGRLLDVLDRLRTECPWDKKQTLQSLRHLTIEETYEISDAILRDDLPDLKKELGDVMLHLLFYARIAAEKGAFDIADVLNAQCEKLIYRHPHIYGDAQADDEDAVKRNWEQLKLKEKGNTAGVLGGVPTSLPALVKAMRIQEKARGAGFDWEQPEQVWEKVKEELGEFGDEYSHGRPEQMDVERAADEFGDLLFSLVNFARFAGINPEEALERTNRKFISRFQYLESAAAANGERLADLTLAQMDIYWEQAKQRPTQPKGAN</sequence>
<dbReference type="InterPro" id="IPR048015">
    <property type="entry name" value="NTP-PPase_MazG-like_N"/>
</dbReference>
<dbReference type="InterPro" id="IPR011551">
    <property type="entry name" value="NTP_PyrPHydrolase_MazG"/>
</dbReference>
<proteinExistence type="inferred from homology"/>
<dbReference type="GO" id="GO:0046076">
    <property type="term" value="P:dTTP catabolic process"/>
    <property type="evidence" value="ECO:0007669"/>
    <property type="project" value="TreeGrafter"/>
</dbReference>
<dbReference type="PANTHER" id="PTHR30522">
    <property type="entry name" value="NUCLEOSIDE TRIPHOSPHATE PYROPHOSPHOHYDROLASE"/>
    <property type="match status" value="1"/>
</dbReference>
<dbReference type="KEGG" id="hyg:AUC43_02235"/>
<feature type="domain" description="NTP pyrophosphohydrolase MazG-like" evidence="5">
    <location>
        <begin position="177"/>
        <end position="244"/>
    </location>
</feature>
<evidence type="ECO:0000313" key="7">
    <source>
        <dbReference type="Proteomes" id="UP000059542"/>
    </source>
</evidence>